<dbReference type="EMBL" id="FQ790291">
    <property type="protein sequence ID" value="CCD48067.1"/>
    <property type="molecule type" value="Genomic_DNA"/>
</dbReference>
<evidence type="ECO:0000313" key="2">
    <source>
        <dbReference type="Proteomes" id="UP000008177"/>
    </source>
</evidence>
<evidence type="ECO:0000313" key="1">
    <source>
        <dbReference type="EMBL" id="CCD48067.1"/>
    </source>
</evidence>
<name>G2Y615_BOTF4</name>
<protein>
    <submittedName>
        <fullName evidence="1">Uncharacterized protein</fullName>
    </submittedName>
</protein>
<sequence>MIAYPVIVHVTTISPLGIDSRIPREKLLTNRKPSIYAPKPQDCRPAHGLG</sequence>
<accession>G2Y615</accession>
<dbReference type="Proteomes" id="UP000008177">
    <property type="component" value="Unplaced contigs"/>
</dbReference>
<dbReference type="InParanoid" id="G2Y615"/>
<dbReference type="HOGENOM" id="CLU_3124809_0_0_1"/>
<gene>
    <name evidence="1" type="ORF">BofuT4_uP110800.1</name>
</gene>
<proteinExistence type="predicted"/>
<organism evidence="1 2">
    <name type="scientific">Botryotinia fuckeliana (strain T4)</name>
    <name type="common">Noble rot fungus</name>
    <name type="synonym">Botrytis cinerea</name>
    <dbReference type="NCBI Taxonomy" id="999810"/>
    <lineage>
        <taxon>Eukaryota</taxon>
        <taxon>Fungi</taxon>
        <taxon>Dikarya</taxon>
        <taxon>Ascomycota</taxon>
        <taxon>Pezizomycotina</taxon>
        <taxon>Leotiomycetes</taxon>
        <taxon>Helotiales</taxon>
        <taxon>Sclerotiniaceae</taxon>
        <taxon>Botrytis</taxon>
    </lineage>
</organism>
<dbReference type="AlphaFoldDB" id="G2Y615"/>
<reference evidence="2" key="1">
    <citation type="journal article" date="2011" name="PLoS Genet.">
        <title>Genomic analysis of the necrotrophic fungal pathogens Sclerotinia sclerotiorum and Botrytis cinerea.</title>
        <authorList>
            <person name="Amselem J."/>
            <person name="Cuomo C.A."/>
            <person name="van Kan J.A."/>
            <person name="Viaud M."/>
            <person name="Benito E.P."/>
            <person name="Couloux A."/>
            <person name="Coutinho P.M."/>
            <person name="de Vries R.P."/>
            <person name="Dyer P.S."/>
            <person name="Fillinger S."/>
            <person name="Fournier E."/>
            <person name="Gout L."/>
            <person name="Hahn M."/>
            <person name="Kohn L."/>
            <person name="Lapalu N."/>
            <person name="Plummer K.M."/>
            <person name="Pradier J.M."/>
            <person name="Quevillon E."/>
            <person name="Sharon A."/>
            <person name="Simon A."/>
            <person name="ten Have A."/>
            <person name="Tudzynski B."/>
            <person name="Tudzynski P."/>
            <person name="Wincker P."/>
            <person name="Andrew M."/>
            <person name="Anthouard V."/>
            <person name="Beever R.E."/>
            <person name="Beffa R."/>
            <person name="Benoit I."/>
            <person name="Bouzid O."/>
            <person name="Brault B."/>
            <person name="Chen Z."/>
            <person name="Choquer M."/>
            <person name="Collemare J."/>
            <person name="Cotton P."/>
            <person name="Danchin E.G."/>
            <person name="Da Silva C."/>
            <person name="Gautier A."/>
            <person name="Giraud C."/>
            <person name="Giraud T."/>
            <person name="Gonzalez C."/>
            <person name="Grossetete S."/>
            <person name="Guldener U."/>
            <person name="Henrissat B."/>
            <person name="Howlett B.J."/>
            <person name="Kodira C."/>
            <person name="Kretschmer M."/>
            <person name="Lappartient A."/>
            <person name="Leroch M."/>
            <person name="Levis C."/>
            <person name="Mauceli E."/>
            <person name="Neuveglise C."/>
            <person name="Oeser B."/>
            <person name="Pearson M."/>
            <person name="Poulain J."/>
            <person name="Poussereau N."/>
            <person name="Quesneville H."/>
            <person name="Rascle C."/>
            <person name="Schumacher J."/>
            <person name="Segurens B."/>
            <person name="Sexton A."/>
            <person name="Silva E."/>
            <person name="Sirven C."/>
            <person name="Soanes D.M."/>
            <person name="Talbot N.J."/>
            <person name="Templeton M."/>
            <person name="Yandava C."/>
            <person name="Yarden O."/>
            <person name="Zeng Q."/>
            <person name="Rollins J.A."/>
            <person name="Lebrun M.H."/>
            <person name="Dickman M."/>
        </authorList>
    </citation>
    <scope>NUCLEOTIDE SEQUENCE [LARGE SCALE GENOMIC DNA]</scope>
    <source>
        <strain evidence="2">T4</strain>
    </source>
</reference>